<feature type="compositionally biased region" description="Polar residues" evidence="1">
    <location>
        <begin position="103"/>
        <end position="118"/>
    </location>
</feature>
<feature type="region of interest" description="Disordered" evidence="1">
    <location>
        <begin position="97"/>
        <end position="118"/>
    </location>
</feature>
<dbReference type="EMBL" id="JARPOI010000002">
    <property type="protein sequence ID" value="KAJ9187060.1"/>
    <property type="molecule type" value="Genomic_DNA"/>
</dbReference>
<evidence type="ECO:0000313" key="2">
    <source>
        <dbReference type="EMBL" id="KAJ9187060.1"/>
    </source>
</evidence>
<organism evidence="2 3">
    <name type="scientific">Hevea brasiliensis</name>
    <name type="common">Para rubber tree</name>
    <name type="synonym">Siphonia brasiliensis</name>
    <dbReference type="NCBI Taxonomy" id="3981"/>
    <lineage>
        <taxon>Eukaryota</taxon>
        <taxon>Viridiplantae</taxon>
        <taxon>Streptophyta</taxon>
        <taxon>Embryophyta</taxon>
        <taxon>Tracheophyta</taxon>
        <taxon>Spermatophyta</taxon>
        <taxon>Magnoliopsida</taxon>
        <taxon>eudicotyledons</taxon>
        <taxon>Gunneridae</taxon>
        <taxon>Pentapetalae</taxon>
        <taxon>rosids</taxon>
        <taxon>fabids</taxon>
        <taxon>Malpighiales</taxon>
        <taxon>Euphorbiaceae</taxon>
        <taxon>Crotonoideae</taxon>
        <taxon>Micrandreae</taxon>
        <taxon>Hevea</taxon>
    </lineage>
</organism>
<keyword evidence="3" id="KW-1185">Reference proteome</keyword>
<gene>
    <name evidence="2" type="ORF">P3X46_002556</name>
</gene>
<evidence type="ECO:0008006" key="4">
    <source>
        <dbReference type="Google" id="ProtNLM"/>
    </source>
</evidence>
<dbReference type="Proteomes" id="UP001174677">
    <property type="component" value="Chromosome 2"/>
</dbReference>
<protein>
    <recommendedName>
        <fullName evidence="4">CCHC-type domain-containing protein</fullName>
    </recommendedName>
</protein>
<evidence type="ECO:0000313" key="3">
    <source>
        <dbReference type="Proteomes" id="UP001174677"/>
    </source>
</evidence>
<dbReference type="SUPFAM" id="SSF57756">
    <property type="entry name" value="Retrovirus zinc finger-like domains"/>
    <property type="match status" value="1"/>
</dbReference>
<reference evidence="2" key="1">
    <citation type="journal article" date="2023" name="Plant Biotechnol. J.">
        <title>Chromosome-level wild Hevea brasiliensis genome provides new tools for genomic-assisted breeding and valuable loci to elevate rubber yield.</title>
        <authorList>
            <person name="Cheng H."/>
            <person name="Song X."/>
            <person name="Hu Y."/>
            <person name="Wu T."/>
            <person name="Yang Q."/>
            <person name="An Z."/>
            <person name="Feng S."/>
            <person name="Deng Z."/>
            <person name="Wu W."/>
            <person name="Zeng X."/>
            <person name="Tu M."/>
            <person name="Wang X."/>
            <person name="Huang H."/>
        </authorList>
    </citation>
    <scope>NUCLEOTIDE SEQUENCE</scope>
    <source>
        <strain evidence="2">MT/VB/25A 57/8</strain>
    </source>
</reference>
<proteinExistence type="predicted"/>
<feature type="non-terminal residue" evidence="2">
    <location>
        <position position="136"/>
    </location>
</feature>
<sequence>MITRRFKKTFKKGGSKYKKFLKKYSPKGETSKDQSEIKCFECNKPAHIKPNCLKLKKKNSKDKSKKALVVGWMDTDDSSSDNSSDKEVAHICLMALEEDKPESSQQREINTEVNNSDSLSIEDYEDAFAKLYEEYK</sequence>
<accession>A0ABQ9N755</accession>
<evidence type="ECO:0000256" key="1">
    <source>
        <dbReference type="SAM" id="MobiDB-lite"/>
    </source>
</evidence>
<dbReference type="InterPro" id="IPR036875">
    <property type="entry name" value="Znf_CCHC_sf"/>
</dbReference>
<name>A0ABQ9N755_HEVBR</name>
<comment type="caution">
    <text evidence="2">The sequence shown here is derived from an EMBL/GenBank/DDBJ whole genome shotgun (WGS) entry which is preliminary data.</text>
</comment>